<dbReference type="InterPro" id="IPR006143">
    <property type="entry name" value="RND_pump_MFP"/>
</dbReference>
<feature type="domain" description="Multidrug resistance protein MdtA-like alpha-helical hairpin" evidence="4">
    <location>
        <begin position="106"/>
        <end position="175"/>
    </location>
</feature>
<evidence type="ECO:0000313" key="8">
    <source>
        <dbReference type="EMBL" id="ADE55398.1"/>
    </source>
</evidence>
<sequence>MKAFSQPILYRLTQVSALMFTAAFVGCQQEEAPMVPPPMPVTVDQPEQREVSVYVNLPATLEGGNEVNIRARVPGYLEKISFREGRLVEKGAHLFTIEREPYELAVQSAKADIDFAEAAQDLAESRLERLKEALKTNAVSEVEVDMAAAELAQAVASVGQAVARLNDAELDLSYTEVHAPLSGRVSMTSVTEGNLVGVGEATLITSIVDDSTIKAYFEVPERSLIRFLNARSGNKLGDRIAELELQLELADGTLFDRAGHIDFLDNKVDPMTRTIRARAIFENPDAKLASGLFGYVRIPKLIDPDSPTANNAILVPSDCILRDIGGRFVWVVDEQNIVHRRGVEVGDVVVKPAEGDQPAQRQTIVLDGLEGTEQVIVSGLQRAREGAPVTPMPKGAAPANTPAN</sequence>
<dbReference type="GO" id="GO:0046677">
    <property type="term" value="P:response to antibiotic"/>
    <property type="evidence" value="ECO:0007669"/>
    <property type="project" value="TreeGrafter"/>
</dbReference>
<name>D5ENC2_CORAD</name>
<evidence type="ECO:0000256" key="2">
    <source>
        <dbReference type="ARBA" id="ARBA00009477"/>
    </source>
</evidence>
<evidence type="ECO:0000313" key="9">
    <source>
        <dbReference type="Proteomes" id="UP000000925"/>
    </source>
</evidence>
<reference evidence="8 9" key="1">
    <citation type="journal article" date="2010" name="Stand. Genomic Sci.">
        <title>Complete genome sequence of Coraliomargarita akajimensis type strain (04OKA010-24).</title>
        <authorList>
            <person name="Mavromatis K."/>
            <person name="Abt B."/>
            <person name="Brambilla E."/>
            <person name="Lapidus A."/>
            <person name="Copeland A."/>
            <person name="Deshpande S."/>
            <person name="Nolan M."/>
            <person name="Lucas S."/>
            <person name="Tice H."/>
            <person name="Cheng J.F."/>
            <person name="Han C."/>
            <person name="Detter J.C."/>
            <person name="Woyke T."/>
            <person name="Goodwin L."/>
            <person name="Pitluck S."/>
            <person name="Held B."/>
            <person name="Brettin T."/>
            <person name="Tapia R."/>
            <person name="Ivanova N."/>
            <person name="Mikhailova N."/>
            <person name="Pati A."/>
            <person name="Liolios K."/>
            <person name="Chen A."/>
            <person name="Palaniappan K."/>
            <person name="Land M."/>
            <person name="Hauser L."/>
            <person name="Chang Y.J."/>
            <person name="Jeffries C.D."/>
            <person name="Rohde M."/>
            <person name="Goker M."/>
            <person name="Bristow J."/>
            <person name="Eisen J.A."/>
            <person name="Markowitz V."/>
            <person name="Hugenholtz P."/>
            <person name="Klenk H.P."/>
            <person name="Kyrpides N.C."/>
        </authorList>
    </citation>
    <scope>NUCLEOTIDE SEQUENCE [LARGE SCALE GENOMIC DNA]</scope>
    <source>
        <strain evidence="9">DSM 45221 / IAM 15411 / JCM 23193 / KCTC 12865</strain>
    </source>
</reference>
<feature type="domain" description="Multidrug resistance protein MdtA-like beta-barrel" evidence="6">
    <location>
        <begin position="213"/>
        <end position="298"/>
    </location>
</feature>
<organism evidence="8 9">
    <name type="scientific">Coraliomargarita akajimensis (strain DSM 45221 / IAM 15411 / JCM 23193 / KCTC 12865 / 04OKA010-24)</name>
    <dbReference type="NCBI Taxonomy" id="583355"/>
    <lineage>
        <taxon>Bacteria</taxon>
        <taxon>Pseudomonadati</taxon>
        <taxon>Verrucomicrobiota</taxon>
        <taxon>Opitutia</taxon>
        <taxon>Puniceicoccales</taxon>
        <taxon>Coraliomargaritaceae</taxon>
        <taxon>Coraliomargarita</taxon>
    </lineage>
</organism>
<evidence type="ECO:0000259" key="7">
    <source>
        <dbReference type="Pfam" id="PF25967"/>
    </source>
</evidence>
<dbReference type="Pfam" id="PF25917">
    <property type="entry name" value="BSH_RND"/>
    <property type="match status" value="1"/>
</dbReference>
<dbReference type="Pfam" id="PF25944">
    <property type="entry name" value="Beta-barrel_RND"/>
    <property type="match status" value="1"/>
</dbReference>
<dbReference type="Gene3D" id="2.40.50.100">
    <property type="match status" value="1"/>
</dbReference>
<dbReference type="Gene3D" id="2.40.420.20">
    <property type="match status" value="1"/>
</dbReference>
<comment type="similarity">
    <text evidence="2">Belongs to the membrane fusion protein (MFP) (TC 8.A.1) family.</text>
</comment>
<evidence type="ECO:0000256" key="3">
    <source>
        <dbReference type="SAM" id="MobiDB-lite"/>
    </source>
</evidence>
<dbReference type="InterPro" id="IPR058624">
    <property type="entry name" value="MdtA-like_HH"/>
</dbReference>
<feature type="region of interest" description="Disordered" evidence="3">
    <location>
        <begin position="383"/>
        <end position="404"/>
    </location>
</feature>
<evidence type="ECO:0000259" key="4">
    <source>
        <dbReference type="Pfam" id="PF25876"/>
    </source>
</evidence>
<dbReference type="Pfam" id="PF25967">
    <property type="entry name" value="RND-MFP_C"/>
    <property type="match status" value="1"/>
</dbReference>
<dbReference type="SUPFAM" id="SSF111369">
    <property type="entry name" value="HlyD-like secretion proteins"/>
    <property type="match status" value="1"/>
</dbReference>
<dbReference type="STRING" id="583355.Caka_2382"/>
<dbReference type="Pfam" id="PF25876">
    <property type="entry name" value="HH_MFP_RND"/>
    <property type="match status" value="1"/>
</dbReference>
<proteinExistence type="inferred from homology"/>
<dbReference type="Proteomes" id="UP000000925">
    <property type="component" value="Chromosome"/>
</dbReference>
<dbReference type="Gene3D" id="2.40.30.170">
    <property type="match status" value="1"/>
</dbReference>
<dbReference type="EMBL" id="CP001998">
    <property type="protein sequence ID" value="ADE55398.1"/>
    <property type="molecule type" value="Genomic_DNA"/>
</dbReference>
<dbReference type="NCBIfam" id="TIGR01730">
    <property type="entry name" value="RND_mfp"/>
    <property type="match status" value="1"/>
</dbReference>
<accession>D5ENC2</accession>
<evidence type="ECO:0000259" key="6">
    <source>
        <dbReference type="Pfam" id="PF25944"/>
    </source>
</evidence>
<dbReference type="PANTHER" id="PTHR30158">
    <property type="entry name" value="ACRA/E-RELATED COMPONENT OF DRUG EFFLUX TRANSPORTER"/>
    <property type="match status" value="1"/>
</dbReference>
<dbReference type="InterPro" id="IPR058627">
    <property type="entry name" value="MdtA-like_C"/>
</dbReference>
<keyword evidence="9" id="KW-1185">Reference proteome</keyword>
<dbReference type="GO" id="GO:0030313">
    <property type="term" value="C:cell envelope"/>
    <property type="evidence" value="ECO:0007669"/>
    <property type="project" value="UniProtKB-SubCell"/>
</dbReference>
<dbReference type="RefSeq" id="WP_013044120.1">
    <property type="nucleotide sequence ID" value="NC_014008.1"/>
</dbReference>
<dbReference type="GO" id="GO:0005886">
    <property type="term" value="C:plasma membrane"/>
    <property type="evidence" value="ECO:0007669"/>
    <property type="project" value="TreeGrafter"/>
</dbReference>
<dbReference type="AlphaFoldDB" id="D5ENC2"/>
<evidence type="ECO:0000259" key="5">
    <source>
        <dbReference type="Pfam" id="PF25917"/>
    </source>
</evidence>
<dbReference type="PANTHER" id="PTHR30158:SF10">
    <property type="entry name" value="CATION EFFLUX PUMP"/>
    <property type="match status" value="1"/>
</dbReference>
<dbReference type="eggNOG" id="COG0845">
    <property type="taxonomic scope" value="Bacteria"/>
</dbReference>
<evidence type="ECO:0000256" key="1">
    <source>
        <dbReference type="ARBA" id="ARBA00004196"/>
    </source>
</evidence>
<feature type="domain" description="Multidrug resistance protein MdtA-like barrel-sandwich hybrid" evidence="5">
    <location>
        <begin position="65"/>
        <end position="204"/>
    </location>
</feature>
<dbReference type="HOGENOM" id="CLU_018816_2_1_0"/>
<protein>
    <submittedName>
        <fullName evidence="8">Efflux transporter, RND family, MFP subunit</fullName>
    </submittedName>
</protein>
<comment type="subcellular location">
    <subcellularLocation>
        <location evidence="1">Cell envelope</location>
    </subcellularLocation>
</comment>
<dbReference type="GO" id="GO:0022857">
    <property type="term" value="F:transmembrane transporter activity"/>
    <property type="evidence" value="ECO:0007669"/>
    <property type="project" value="InterPro"/>
</dbReference>
<dbReference type="PROSITE" id="PS51257">
    <property type="entry name" value="PROKAR_LIPOPROTEIN"/>
    <property type="match status" value="1"/>
</dbReference>
<dbReference type="InterPro" id="IPR058626">
    <property type="entry name" value="MdtA-like_b-barrel"/>
</dbReference>
<dbReference type="OrthoDB" id="9816569at2"/>
<dbReference type="KEGG" id="caa:Caka_2382"/>
<dbReference type="Gene3D" id="1.10.287.470">
    <property type="entry name" value="Helix hairpin bin"/>
    <property type="match status" value="1"/>
</dbReference>
<feature type="domain" description="Multidrug resistance protein MdtA-like C-terminal permuted SH3" evidence="7">
    <location>
        <begin position="311"/>
        <end position="382"/>
    </location>
</feature>
<gene>
    <name evidence="8" type="ordered locus">Caka_2382</name>
</gene>
<dbReference type="InterPro" id="IPR058625">
    <property type="entry name" value="MdtA-like_BSH"/>
</dbReference>